<accession>A0A2H1VW75</accession>
<protein>
    <submittedName>
        <fullName evidence="1">SFRICE_011827</fullName>
    </submittedName>
</protein>
<reference evidence="1" key="1">
    <citation type="submission" date="2016-07" db="EMBL/GenBank/DDBJ databases">
        <authorList>
            <person name="Bretaudeau A."/>
        </authorList>
    </citation>
    <scope>NUCLEOTIDE SEQUENCE</scope>
    <source>
        <strain evidence="1">Rice</strain>
        <tissue evidence="1">Whole body</tissue>
    </source>
</reference>
<dbReference type="AlphaFoldDB" id="A0A2H1VW75"/>
<proteinExistence type="predicted"/>
<sequence length="196" mass="22526">MKTPEHCPARLSDMNDCLDLTVLDLDLESRNEINQYYCTLKLLFEKYASSVVLSGKRADGSPDGSSRCRQWTLDIQEALQVHCQPLGVRDFRVVRKIKKGRNWASGNFTQTTKHNASVGSRRLSMKTWYHSDSHVVNRKLIDVPQFERPIGNHTFHIGKEAVLGCSVINLGKHKYYVLGREPITTYWAQFDTPCYY</sequence>
<dbReference type="EMBL" id="ODYU01004811">
    <property type="protein sequence ID" value="SOQ45075.1"/>
    <property type="molecule type" value="Genomic_DNA"/>
</dbReference>
<gene>
    <name evidence="1" type="ORF">SFRICE_011827</name>
</gene>
<name>A0A2H1VW75_SPOFR</name>
<organism evidence="1">
    <name type="scientific">Spodoptera frugiperda</name>
    <name type="common">Fall armyworm</name>
    <dbReference type="NCBI Taxonomy" id="7108"/>
    <lineage>
        <taxon>Eukaryota</taxon>
        <taxon>Metazoa</taxon>
        <taxon>Ecdysozoa</taxon>
        <taxon>Arthropoda</taxon>
        <taxon>Hexapoda</taxon>
        <taxon>Insecta</taxon>
        <taxon>Pterygota</taxon>
        <taxon>Neoptera</taxon>
        <taxon>Endopterygota</taxon>
        <taxon>Lepidoptera</taxon>
        <taxon>Glossata</taxon>
        <taxon>Ditrysia</taxon>
        <taxon>Noctuoidea</taxon>
        <taxon>Noctuidae</taxon>
        <taxon>Amphipyrinae</taxon>
        <taxon>Spodoptera</taxon>
    </lineage>
</organism>
<evidence type="ECO:0000313" key="1">
    <source>
        <dbReference type="EMBL" id="SOQ45075.1"/>
    </source>
</evidence>